<evidence type="ECO:0000313" key="2">
    <source>
        <dbReference type="Proteomes" id="UP001066276"/>
    </source>
</evidence>
<accession>A0AAV7RCA4</accession>
<keyword evidence="2" id="KW-1185">Reference proteome</keyword>
<organism evidence="1 2">
    <name type="scientific">Pleurodeles waltl</name>
    <name type="common">Iberian ribbed newt</name>
    <dbReference type="NCBI Taxonomy" id="8319"/>
    <lineage>
        <taxon>Eukaryota</taxon>
        <taxon>Metazoa</taxon>
        <taxon>Chordata</taxon>
        <taxon>Craniata</taxon>
        <taxon>Vertebrata</taxon>
        <taxon>Euteleostomi</taxon>
        <taxon>Amphibia</taxon>
        <taxon>Batrachia</taxon>
        <taxon>Caudata</taxon>
        <taxon>Salamandroidea</taxon>
        <taxon>Salamandridae</taxon>
        <taxon>Pleurodelinae</taxon>
        <taxon>Pleurodeles</taxon>
    </lineage>
</organism>
<name>A0AAV7RCA4_PLEWA</name>
<dbReference type="AlphaFoldDB" id="A0AAV7RCA4"/>
<dbReference type="Proteomes" id="UP001066276">
    <property type="component" value="Chromosome 5"/>
</dbReference>
<reference evidence="1" key="1">
    <citation type="journal article" date="2022" name="bioRxiv">
        <title>Sequencing and chromosome-scale assembly of the giantPleurodeles waltlgenome.</title>
        <authorList>
            <person name="Brown T."/>
            <person name="Elewa A."/>
            <person name="Iarovenko S."/>
            <person name="Subramanian E."/>
            <person name="Araus A.J."/>
            <person name="Petzold A."/>
            <person name="Susuki M."/>
            <person name="Suzuki K.-i.T."/>
            <person name="Hayashi T."/>
            <person name="Toyoda A."/>
            <person name="Oliveira C."/>
            <person name="Osipova E."/>
            <person name="Leigh N.D."/>
            <person name="Simon A."/>
            <person name="Yun M.H."/>
        </authorList>
    </citation>
    <scope>NUCLEOTIDE SEQUENCE</scope>
    <source>
        <strain evidence="1">20211129_DDA</strain>
        <tissue evidence="1">Liver</tissue>
    </source>
</reference>
<protein>
    <submittedName>
        <fullName evidence="1">Uncharacterized protein</fullName>
    </submittedName>
</protein>
<sequence>MACVRRRQNPSESTAPCMVLELQAQMERKFVDPAYPRPILNPYMDPWEHFPFLIAGRLMLEHRGQNQIKFVYKKKNIDAFHAQKKRKTYKMTRRKKKFIEELQDRRAEIDFMGKKEAKDEREREEEKLKIAWILGNVWEEDQ</sequence>
<gene>
    <name evidence="1" type="ORF">NDU88_002889</name>
</gene>
<proteinExistence type="predicted"/>
<dbReference type="EMBL" id="JANPWB010000009">
    <property type="protein sequence ID" value="KAJ1150091.1"/>
    <property type="molecule type" value="Genomic_DNA"/>
</dbReference>
<comment type="caution">
    <text evidence="1">The sequence shown here is derived from an EMBL/GenBank/DDBJ whole genome shotgun (WGS) entry which is preliminary data.</text>
</comment>
<evidence type="ECO:0000313" key="1">
    <source>
        <dbReference type="EMBL" id="KAJ1150091.1"/>
    </source>
</evidence>